<reference evidence="1 2" key="1">
    <citation type="journal article" date="2014" name="Genome Biol. Evol.">
        <title>The genome of the myxosporean Thelohanellus kitauei shows adaptations to nutrient acquisition within its fish host.</title>
        <authorList>
            <person name="Yang Y."/>
            <person name="Xiong J."/>
            <person name="Zhou Z."/>
            <person name="Huo F."/>
            <person name="Miao W."/>
            <person name="Ran C."/>
            <person name="Liu Y."/>
            <person name="Zhang J."/>
            <person name="Feng J."/>
            <person name="Wang M."/>
            <person name="Wang M."/>
            <person name="Wang L."/>
            <person name="Yao B."/>
        </authorList>
    </citation>
    <scope>NUCLEOTIDE SEQUENCE [LARGE SCALE GENOMIC DNA]</scope>
    <source>
        <strain evidence="1">Wuqing</strain>
    </source>
</reference>
<comment type="caution">
    <text evidence="1">The sequence shown here is derived from an EMBL/GenBank/DDBJ whole genome shotgun (WGS) entry which is preliminary data.</text>
</comment>
<gene>
    <name evidence="1" type="ORF">RF11_14372</name>
</gene>
<protein>
    <submittedName>
        <fullName evidence="1">Uncharacterized protein</fullName>
    </submittedName>
</protein>
<sequence length="187" mass="21050">MQEPSDSILAIIAGFWSLGLTINHRRSAVVLMRIAHSPSELAFTVKYVGVREVAKPIQGLNDEECVRKIWPEEENGNPLPQQACSYQRTFASRLFLPTRLHRLGLIDPSCAMHKMLKETLVLVESSDDFVVDAMMLMRAASSFARSGYSFEPRARRCIASLERKILVDIHPILSGTYRLDAVKLIHA</sequence>
<dbReference type="Proteomes" id="UP000031668">
    <property type="component" value="Unassembled WGS sequence"/>
</dbReference>
<proteinExistence type="predicted"/>
<evidence type="ECO:0000313" key="1">
    <source>
        <dbReference type="EMBL" id="KII73969.1"/>
    </source>
</evidence>
<evidence type="ECO:0000313" key="2">
    <source>
        <dbReference type="Proteomes" id="UP000031668"/>
    </source>
</evidence>
<accession>A0A0C2J818</accession>
<name>A0A0C2J818_THEKT</name>
<organism evidence="1 2">
    <name type="scientific">Thelohanellus kitauei</name>
    <name type="common">Myxosporean</name>
    <dbReference type="NCBI Taxonomy" id="669202"/>
    <lineage>
        <taxon>Eukaryota</taxon>
        <taxon>Metazoa</taxon>
        <taxon>Cnidaria</taxon>
        <taxon>Myxozoa</taxon>
        <taxon>Myxosporea</taxon>
        <taxon>Bivalvulida</taxon>
        <taxon>Platysporina</taxon>
        <taxon>Myxobolidae</taxon>
        <taxon>Thelohanellus</taxon>
    </lineage>
</organism>
<dbReference type="AlphaFoldDB" id="A0A0C2J818"/>
<dbReference type="EMBL" id="JWZT01000581">
    <property type="protein sequence ID" value="KII73969.1"/>
    <property type="molecule type" value="Genomic_DNA"/>
</dbReference>
<keyword evidence="2" id="KW-1185">Reference proteome</keyword>